<dbReference type="SUPFAM" id="SSF55785">
    <property type="entry name" value="PYP-like sensor domain (PAS domain)"/>
    <property type="match status" value="1"/>
</dbReference>
<organism evidence="6 7">
    <name type="scientific">Psychrosphaera aquimarina</name>
    <dbReference type="NCBI Taxonomy" id="2044854"/>
    <lineage>
        <taxon>Bacteria</taxon>
        <taxon>Pseudomonadati</taxon>
        <taxon>Pseudomonadota</taxon>
        <taxon>Gammaproteobacteria</taxon>
        <taxon>Alteromonadales</taxon>
        <taxon>Pseudoalteromonadaceae</taxon>
        <taxon>Psychrosphaera</taxon>
    </lineage>
</organism>
<sequence>MFISPQYLETQKILIIDDSLQNVLFLQNSLSDLADIHFSLSGIEGIAMANKISPDIIILDIAMPVMDGWQVCKELKSNPVTQAIPIIFITGVDQPDAEELALAQGAIDFITKPFDPKVCHLRVKNQLKLVAQSKILQHAEQALFYEKERLRITLESIGDAVIATDTKGYITFMNPIAERMTGWHFKKNSHHKIEEVMLLRNSNSKEPILNPIYIALSEKRIAGMALNSELLSHTLNVYSVEDSAAPINNAEGETIGAIIVFHDVSEATALALKMSHLANYDQLTDLPNSILLQDRLTVAIQNAKRKREKVAVLLLAIENFKYLNESIGHQLCDLLICQIADRVKLLLPSSYTLARINSDEFVILMDEINSVEPALSLASELVSVMHQSYTIENTPYNVSVCVGVSVFPNDAVDAEELIRHADVAMYSAKKEGRNHFCFFSGELEEGLLQRHALELKLRHAITNDELVVVYQPKFNLHTRAIVGAEALVRMVDESGKFISPVDFIPIAEESNLIGALGNQVLLKACTEAAKWLISGTPTCVSVNISASQFIGSKLESEIANVLNQSQLPPQYLELEITETSLMGDINETQAKLVILKKLGINISIDDFGTGYSSLSYLKTFDVDTMKVDMSFVKDMLNNKHDYEIVKTIISLGQSLTLDVVAEGVETEEQVIALTDLGCTKGQGYLYSRPLSSDDFLTFLKNSVQQESEH</sequence>
<dbReference type="InterPro" id="IPR035965">
    <property type="entry name" value="PAS-like_dom_sf"/>
</dbReference>
<evidence type="ECO:0000313" key="6">
    <source>
        <dbReference type="EMBL" id="MDU0112870.1"/>
    </source>
</evidence>
<dbReference type="InterPro" id="IPR043128">
    <property type="entry name" value="Rev_trsase/Diguanyl_cyclase"/>
</dbReference>
<dbReference type="SUPFAM" id="SSF141868">
    <property type="entry name" value="EAL domain-like"/>
    <property type="match status" value="1"/>
</dbReference>
<dbReference type="Pfam" id="PF08448">
    <property type="entry name" value="PAS_4"/>
    <property type="match status" value="1"/>
</dbReference>
<gene>
    <name evidence="6" type="ORF">RT723_07630</name>
</gene>
<dbReference type="PANTHER" id="PTHR44757">
    <property type="entry name" value="DIGUANYLATE CYCLASE DGCP"/>
    <property type="match status" value="1"/>
</dbReference>
<dbReference type="EMBL" id="JAWCUA010000007">
    <property type="protein sequence ID" value="MDU0112870.1"/>
    <property type="molecule type" value="Genomic_DNA"/>
</dbReference>
<feature type="domain" description="EAL" evidence="4">
    <location>
        <begin position="450"/>
        <end position="703"/>
    </location>
</feature>
<dbReference type="InterPro" id="IPR011006">
    <property type="entry name" value="CheY-like_superfamily"/>
</dbReference>
<dbReference type="Proteomes" id="UP001257914">
    <property type="component" value="Unassembled WGS sequence"/>
</dbReference>
<protein>
    <submittedName>
        <fullName evidence="6">EAL domain-containing protein</fullName>
    </submittedName>
</protein>
<dbReference type="Gene3D" id="3.40.50.2300">
    <property type="match status" value="1"/>
</dbReference>
<dbReference type="Pfam" id="PF00563">
    <property type="entry name" value="EAL"/>
    <property type="match status" value="1"/>
</dbReference>
<dbReference type="Gene3D" id="3.30.70.270">
    <property type="match status" value="1"/>
</dbReference>
<dbReference type="Gene3D" id="3.20.20.450">
    <property type="entry name" value="EAL domain"/>
    <property type="match status" value="1"/>
</dbReference>
<name>A0ABU3QZM1_9GAMM</name>
<dbReference type="PROSITE" id="PS50110">
    <property type="entry name" value="RESPONSE_REGULATORY"/>
    <property type="match status" value="1"/>
</dbReference>
<evidence type="ECO:0000259" key="2">
    <source>
        <dbReference type="PROSITE" id="PS50110"/>
    </source>
</evidence>
<dbReference type="InterPro" id="IPR052155">
    <property type="entry name" value="Biofilm_reg_signaling"/>
</dbReference>
<keyword evidence="7" id="KW-1185">Reference proteome</keyword>
<dbReference type="CDD" id="cd01949">
    <property type="entry name" value="GGDEF"/>
    <property type="match status" value="1"/>
</dbReference>
<reference evidence="6 7" key="1">
    <citation type="submission" date="2023-10" db="EMBL/GenBank/DDBJ databases">
        <title>Psychrosphaera aquimaarina strain SW33 isolated from seawater.</title>
        <authorList>
            <person name="Bayburt H."/>
            <person name="Kim J.M."/>
            <person name="Choi B.J."/>
            <person name="Jeon C.O."/>
        </authorList>
    </citation>
    <scope>NUCLEOTIDE SEQUENCE [LARGE SCALE GENOMIC DNA]</scope>
    <source>
        <strain evidence="6 7">KCTC 52743</strain>
    </source>
</reference>
<evidence type="ECO:0000313" key="7">
    <source>
        <dbReference type="Proteomes" id="UP001257914"/>
    </source>
</evidence>
<dbReference type="PANTHER" id="PTHR44757:SF4">
    <property type="entry name" value="DIGUANYLATE CYCLASE DGCE-RELATED"/>
    <property type="match status" value="1"/>
</dbReference>
<dbReference type="PROSITE" id="PS50883">
    <property type="entry name" value="EAL"/>
    <property type="match status" value="1"/>
</dbReference>
<dbReference type="InterPro" id="IPR001633">
    <property type="entry name" value="EAL_dom"/>
</dbReference>
<dbReference type="InterPro" id="IPR035919">
    <property type="entry name" value="EAL_sf"/>
</dbReference>
<evidence type="ECO:0000259" key="4">
    <source>
        <dbReference type="PROSITE" id="PS50883"/>
    </source>
</evidence>
<dbReference type="SUPFAM" id="SSF52172">
    <property type="entry name" value="CheY-like"/>
    <property type="match status" value="1"/>
</dbReference>
<dbReference type="InterPro" id="IPR029787">
    <property type="entry name" value="Nucleotide_cyclase"/>
</dbReference>
<dbReference type="Pfam" id="PF00072">
    <property type="entry name" value="Response_reg"/>
    <property type="match status" value="1"/>
</dbReference>
<dbReference type="CDD" id="cd00130">
    <property type="entry name" value="PAS"/>
    <property type="match status" value="1"/>
</dbReference>
<proteinExistence type="predicted"/>
<evidence type="ECO:0000256" key="1">
    <source>
        <dbReference type="PROSITE-ProRule" id="PRU00169"/>
    </source>
</evidence>
<feature type="modified residue" description="4-aspartylphosphate" evidence="1">
    <location>
        <position position="60"/>
    </location>
</feature>
<dbReference type="SUPFAM" id="SSF55073">
    <property type="entry name" value="Nucleotide cyclase"/>
    <property type="match status" value="1"/>
</dbReference>
<evidence type="ECO:0000259" key="3">
    <source>
        <dbReference type="PROSITE" id="PS50112"/>
    </source>
</evidence>
<dbReference type="RefSeq" id="WP_315946540.1">
    <property type="nucleotide sequence ID" value="NZ_JAWCUA010000007.1"/>
</dbReference>
<dbReference type="InterPro" id="IPR000014">
    <property type="entry name" value="PAS"/>
</dbReference>
<dbReference type="InterPro" id="IPR000160">
    <property type="entry name" value="GGDEF_dom"/>
</dbReference>
<dbReference type="InterPro" id="IPR013656">
    <property type="entry name" value="PAS_4"/>
</dbReference>
<dbReference type="SMART" id="SM00267">
    <property type="entry name" value="GGDEF"/>
    <property type="match status" value="1"/>
</dbReference>
<dbReference type="Gene3D" id="3.30.450.20">
    <property type="entry name" value="PAS domain"/>
    <property type="match status" value="1"/>
</dbReference>
<keyword evidence="1" id="KW-0597">Phosphoprotein</keyword>
<dbReference type="Pfam" id="PF00990">
    <property type="entry name" value="GGDEF"/>
    <property type="match status" value="1"/>
</dbReference>
<dbReference type="CDD" id="cd01948">
    <property type="entry name" value="EAL"/>
    <property type="match status" value="1"/>
</dbReference>
<dbReference type="NCBIfam" id="TIGR00254">
    <property type="entry name" value="GGDEF"/>
    <property type="match status" value="1"/>
</dbReference>
<feature type="domain" description="Response regulatory" evidence="2">
    <location>
        <begin position="12"/>
        <end position="127"/>
    </location>
</feature>
<evidence type="ECO:0000259" key="5">
    <source>
        <dbReference type="PROSITE" id="PS50887"/>
    </source>
</evidence>
<comment type="caution">
    <text evidence="6">The sequence shown here is derived from an EMBL/GenBank/DDBJ whole genome shotgun (WGS) entry which is preliminary data.</text>
</comment>
<feature type="domain" description="GGDEF" evidence="5">
    <location>
        <begin position="308"/>
        <end position="441"/>
    </location>
</feature>
<dbReference type="SMART" id="SM00091">
    <property type="entry name" value="PAS"/>
    <property type="match status" value="1"/>
</dbReference>
<accession>A0ABU3QZM1</accession>
<feature type="domain" description="PAS" evidence="3">
    <location>
        <begin position="146"/>
        <end position="183"/>
    </location>
</feature>
<dbReference type="InterPro" id="IPR001789">
    <property type="entry name" value="Sig_transdc_resp-reg_receiver"/>
</dbReference>
<dbReference type="NCBIfam" id="TIGR00229">
    <property type="entry name" value="sensory_box"/>
    <property type="match status" value="1"/>
</dbReference>
<dbReference type="PROSITE" id="PS50887">
    <property type="entry name" value="GGDEF"/>
    <property type="match status" value="1"/>
</dbReference>
<dbReference type="PROSITE" id="PS50112">
    <property type="entry name" value="PAS"/>
    <property type="match status" value="1"/>
</dbReference>
<dbReference type="SMART" id="SM00052">
    <property type="entry name" value="EAL"/>
    <property type="match status" value="1"/>
</dbReference>
<dbReference type="SMART" id="SM00448">
    <property type="entry name" value="REC"/>
    <property type="match status" value="1"/>
</dbReference>